<dbReference type="OrthoDB" id="436519at2759"/>
<protein>
    <submittedName>
        <fullName evidence="1">Uncharacterized protein</fullName>
    </submittedName>
</protein>
<accession>A0A9P8I4F1</accession>
<gene>
    <name evidence="1" type="ORF">FGG08_002631</name>
</gene>
<evidence type="ECO:0000313" key="2">
    <source>
        <dbReference type="Proteomes" id="UP000698800"/>
    </source>
</evidence>
<sequence>MGQLALARKSGIAIMIALARIGPLLRPLELSTAPNSETALLQQLDRLEKVSRTTEIESARLLALDMAPFAGDDETVKGVKAQLQNWLVENTVKSDGEVRDAVGRAMGKRRADAPHGARGTT</sequence>
<dbReference type="AlphaFoldDB" id="A0A9P8I4F1"/>
<evidence type="ECO:0000313" key="1">
    <source>
        <dbReference type="EMBL" id="KAH0543023.1"/>
    </source>
</evidence>
<organism evidence="1 2">
    <name type="scientific">Glutinoglossum americanum</name>
    <dbReference type="NCBI Taxonomy" id="1670608"/>
    <lineage>
        <taxon>Eukaryota</taxon>
        <taxon>Fungi</taxon>
        <taxon>Dikarya</taxon>
        <taxon>Ascomycota</taxon>
        <taxon>Pezizomycotina</taxon>
        <taxon>Geoglossomycetes</taxon>
        <taxon>Geoglossales</taxon>
        <taxon>Geoglossaceae</taxon>
        <taxon>Glutinoglossum</taxon>
    </lineage>
</organism>
<proteinExistence type="predicted"/>
<dbReference type="Proteomes" id="UP000698800">
    <property type="component" value="Unassembled WGS sequence"/>
</dbReference>
<name>A0A9P8I4F1_9PEZI</name>
<keyword evidence="2" id="KW-1185">Reference proteome</keyword>
<dbReference type="EMBL" id="JAGHQL010000041">
    <property type="protein sequence ID" value="KAH0543023.1"/>
    <property type="molecule type" value="Genomic_DNA"/>
</dbReference>
<comment type="caution">
    <text evidence="1">The sequence shown here is derived from an EMBL/GenBank/DDBJ whole genome shotgun (WGS) entry which is preliminary data.</text>
</comment>
<reference evidence="1" key="1">
    <citation type="submission" date="2021-03" db="EMBL/GenBank/DDBJ databases">
        <title>Comparative genomics and phylogenomic investigation of the class Geoglossomycetes provide insights into ecological specialization and systematics.</title>
        <authorList>
            <person name="Melie T."/>
            <person name="Pirro S."/>
            <person name="Miller A.N."/>
            <person name="Quandt A."/>
        </authorList>
    </citation>
    <scope>NUCLEOTIDE SEQUENCE</scope>
    <source>
        <strain evidence="1">GBOQ0MN5Z8</strain>
    </source>
</reference>